<protein>
    <recommendedName>
        <fullName evidence="1">DUF6371 domain-containing protein</fullName>
    </recommendedName>
</protein>
<reference evidence="2 3" key="1">
    <citation type="journal article" date="2012" name="J. Bacteriol.">
        <title>Genome Sequence of the Filamentous Bacterium Fibrisoma limi BUZ 3T.</title>
        <authorList>
            <person name="Filippini M."/>
            <person name="Qi W."/>
            <person name="Jaenicke S."/>
            <person name="Goesmann A."/>
            <person name="Smits T.H."/>
            <person name="Bagheri H.C."/>
        </authorList>
    </citation>
    <scope>NUCLEOTIDE SEQUENCE [LARGE SCALE GENOMIC DNA]</scope>
    <source>
        <strain evidence="3">BUZ 3T</strain>
    </source>
</reference>
<dbReference type="Proteomes" id="UP000009309">
    <property type="component" value="Unassembled WGS sequence"/>
</dbReference>
<evidence type="ECO:0000259" key="1">
    <source>
        <dbReference type="Pfam" id="PF19898"/>
    </source>
</evidence>
<name>I2GCF5_9BACT</name>
<dbReference type="EMBL" id="CAIT01000004">
    <property type="protein sequence ID" value="CCH51579.1"/>
    <property type="molecule type" value="Genomic_DNA"/>
</dbReference>
<sequence>MAYNEIDESAENITMMPRWLSKPPSLIDPEVVKRSLVDYKNNNLFHYLSQTFNVQVATNLAQAYVVGTTDHWPGANTLWRKNQNGHVQFGELVLFDSATGRRRKELEHTPIQVHSHLKLASFNAVPCFFGEHLLKNRPTNIVAVVEREETAMIASIFKPDWVWIAVGDTNMFERYNLQVLSNRKVVVFSTLSDHDHKRKFWEKLHMSLSLISGCQVTVSTYLQDKSTNERRVAEFDIADVLVRYRDKGTGIIPDDLNEDAVLG</sequence>
<dbReference type="eggNOG" id="COG0358">
    <property type="taxonomic scope" value="Bacteria"/>
</dbReference>
<feature type="domain" description="DUF6371" evidence="1">
    <location>
        <begin position="42"/>
        <end position="189"/>
    </location>
</feature>
<organism evidence="2 3">
    <name type="scientific">Fibrisoma limi BUZ 3</name>
    <dbReference type="NCBI Taxonomy" id="1185876"/>
    <lineage>
        <taxon>Bacteria</taxon>
        <taxon>Pseudomonadati</taxon>
        <taxon>Bacteroidota</taxon>
        <taxon>Cytophagia</taxon>
        <taxon>Cytophagales</taxon>
        <taxon>Spirosomataceae</taxon>
        <taxon>Fibrisoma</taxon>
    </lineage>
</organism>
<gene>
    <name evidence="2" type="ORF">BN8_00508</name>
</gene>
<dbReference type="AlphaFoldDB" id="I2GCF5"/>
<evidence type="ECO:0000313" key="3">
    <source>
        <dbReference type="Proteomes" id="UP000009309"/>
    </source>
</evidence>
<dbReference type="InterPro" id="IPR045951">
    <property type="entry name" value="DUF6371"/>
</dbReference>
<dbReference type="STRING" id="1185876.BN8_00508"/>
<proteinExistence type="predicted"/>
<dbReference type="RefSeq" id="WP_009280165.1">
    <property type="nucleotide sequence ID" value="NZ_CAIT01000004.1"/>
</dbReference>
<evidence type="ECO:0000313" key="2">
    <source>
        <dbReference type="EMBL" id="CCH51579.1"/>
    </source>
</evidence>
<dbReference type="Pfam" id="PF19898">
    <property type="entry name" value="DUF6371"/>
    <property type="match status" value="1"/>
</dbReference>
<accession>I2GCF5</accession>
<dbReference type="OrthoDB" id="1068350at2"/>
<keyword evidence="3" id="KW-1185">Reference proteome</keyword>
<comment type="caution">
    <text evidence="2">The sequence shown here is derived from an EMBL/GenBank/DDBJ whole genome shotgun (WGS) entry which is preliminary data.</text>
</comment>